<feature type="domain" description="CxC2-like cysteine cluster KDZ transposase-associated" evidence="1">
    <location>
        <begin position="235"/>
        <end position="316"/>
    </location>
</feature>
<proteinExistence type="predicted"/>
<name>A0A9P7F7Z2_9AGAM</name>
<sequence length="1006" mass="114534">MGGSRLQEWTPKHKYAVVEWQRTYRMRKVVGKWVERPIISRSVPATPTKSPSKQESYGMLYHGGDDFSDDLGDHMVTPLHLPKSLSQNDYIHQWVPKTKAYLDILLEREVPSDRSCIICGTDGVYKCHGCFGEPLFCTSCCRTQHQRLPFHRVSQWTGSFFEESCLVKSGMVIWLGHGGNACPWDDDVGESALFTTGEGDSDDTDAKSILNEPNAEQSTKEAHDLPTGMLFIKNNKAMTTIVDKSGVHTHIVKYCTCPEADTADIQLFNMGLFPASFIEPKTAFTFDVLDDFLLDNLECGTSAMNYYSKLRRMTTSVFPHLVPDRYQELMRVARQWRKLKLLKWNGFGHEDKEVRPGDLALFCPACPQPGINTPSCLYTRSLVMNRNFKAEHLHATNPADEVSLMDSRGFMEHLAIAKDAVQCSECNNHHMVNLANASRHRLEATGIGGCACARHGCFVPHAMVDFQKGERQMNMDYALCEALKLNAKGIRRVLTFYDVNCQYHKHLQDHIADSPLLKMHPELEITPGIGLWHVHGHQDSCYVRYASNFIQGAARIDGEIMETLWVPLNIISPVARGMGTPHRKECLDYQMNDCNFMKMIRMSKSLCRKYKEAMKGVADSNMAFERLDETANANKVKDWEAQERLAHERQHHDPTAMDIYEVQLCKAPTRKQQGLRLLTAQGRRPGEGRRRGAATWLAEGLAIEEAQVTLQMDVRKLGHWATDTQRLAIGRRRDTLQRDIDRWTAAGAIILGKELGNNDMQIMQPDLLILQEDTEEDMDAELRAFEPEKGVIPLPSNLGLEKCVALGIADIADQELTLWQGQANNALHHIRVHLADKAVIFLKTVRVAKSQALSTRAWAQVHSVDRAVSINASIYSKCRSQLCRLGADDALLKRYQPLTREHLKRNNVLAWFCDWLNEFYRVHWLRAKAMRDQWAEELLLVQHEMDWTCNFLLQKADEWIRLSAILKLAQKHGHVAYSERQCKIYQHLFGEARDSFNQAKAAWPPV</sequence>
<dbReference type="OrthoDB" id="2635324at2759"/>
<dbReference type="InterPro" id="IPR040521">
    <property type="entry name" value="KDZ"/>
</dbReference>
<dbReference type="SUPFAM" id="SSF57845">
    <property type="entry name" value="B-box zinc-binding domain"/>
    <property type="match status" value="1"/>
</dbReference>
<dbReference type="AlphaFoldDB" id="A0A9P7F7Z2"/>
<evidence type="ECO:0000313" key="3">
    <source>
        <dbReference type="Proteomes" id="UP000823399"/>
    </source>
</evidence>
<dbReference type="PANTHER" id="PTHR33096">
    <property type="entry name" value="CXC2 DOMAIN-CONTAINING PROTEIN"/>
    <property type="match status" value="1"/>
</dbReference>
<dbReference type="GeneID" id="64702054"/>
<dbReference type="RefSeq" id="XP_041292669.1">
    <property type="nucleotide sequence ID" value="XM_041439795.1"/>
</dbReference>
<keyword evidence="3" id="KW-1185">Reference proteome</keyword>
<dbReference type="EMBL" id="JABBWM010000029">
    <property type="protein sequence ID" value="KAG2108071.1"/>
    <property type="molecule type" value="Genomic_DNA"/>
</dbReference>
<dbReference type="Proteomes" id="UP000823399">
    <property type="component" value="Unassembled WGS sequence"/>
</dbReference>
<accession>A0A9P7F7Z2</accession>
<dbReference type="InterPro" id="IPR041457">
    <property type="entry name" value="CxC2_KDZ-assoc"/>
</dbReference>
<comment type="caution">
    <text evidence="2">The sequence shown here is derived from an EMBL/GenBank/DDBJ whole genome shotgun (WGS) entry which is preliminary data.</text>
</comment>
<protein>
    <recommendedName>
        <fullName evidence="1">CxC2-like cysteine cluster KDZ transposase-associated domain-containing protein</fullName>
    </recommendedName>
</protein>
<dbReference type="Pfam" id="PF18758">
    <property type="entry name" value="KDZ"/>
    <property type="match status" value="1"/>
</dbReference>
<reference evidence="2" key="1">
    <citation type="journal article" date="2020" name="New Phytol.">
        <title>Comparative genomics reveals dynamic genome evolution in host specialist ectomycorrhizal fungi.</title>
        <authorList>
            <person name="Lofgren L.A."/>
            <person name="Nguyen N.H."/>
            <person name="Vilgalys R."/>
            <person name="Ruytinx J."/>
            <person name="Liao H.L."/>
            <person name="Branco S."/>
            <person name="Kuo A."/>
            <person name="LaButti K."/>
            <person name="Lipzen A."/>
            <person name="Andreopoulos W."/>
            <person name="Pangilinan J."/>
            <person name="Riley R."/>
            <person name="Hundley H."/>
            <person name="Na H."/>
            <person name="Barry K."/>
            <person name="Grigoriev I.V."/>
            <person name="Stajich J.E."/>
            <person name="Kennedy P.G."/>
        </authorList>
    </citation>
    <scope>NUCLEOTIDE SEQUENCE</scope>
    <source>
        <strain evidence="2">FC423</strain>
    </source>
</reference>
<evidence type="ECO:0000259" key="1">
    <source>
        <dbReference type="Pfam" id="PF18803"/>
    </source>
</evidence>
<evidence type="ECO:0000313" key="2">
    <source>
        <dbReference type="EMBL" id="KAG2108071.1"/>
    </source>
</evidence>
<organism evidence="2 3">
    <name type="scientific">Suillus discolor</name>
    <dbReference type="NCBI Taxonomy" id="1912936"/>
    <lineage>
        <taxon>Eukaryota</taxon>
        <taxon>Fungi</taxon>
        <taxon>Dikarya</taxon>
        <taxon>Basidiomycota</taxon>
        <taxon>Agaricomycotina</taxon>
        <taxon>Agaricomycetes</taxon>
        <taxon>Agaricomycetidae</taxon>
        <taxon>Boletales</taxon>
        <taxon>Suillineae</taxon>
        <taxon>Suillaceae</taxon>
        <taxon>Suillus</taxon>
    </lineage>
</organism>
<dbReference type="PANTHER" id="PTHR33096:SF1">
    <property type="entry name" value="CXC1-LIKE CYSTEINE CLUSTER ASSOCIATED WITH KDZ TRANSPOSASES DOMAIN-CONTAINING PROTEIN"/>
    <property type="match status" value="1"/>
</dbReference>
<dbReference type="Pfam" id="PF18803">
    <property type="entry name" value="CxC2"/>
    <property type="match status" value="1"/>
</dbReference>
<gene>
    <name evidence="2" type="ORF">F5147DRAFT_745887</name>
</gene>